<accession>A0A2D0S111</accession>
<dbReference type="CDD" id="cd01852">
    <property type="entry name" value="AIG1"/>
    <property type="match status" value="1"/>
</dbReference>
<dbReference type="Proteomes" id="UP000221080">
    <property type="component" value="Chromosome 12"/>
</dbReference>
<dbReference type="OrthoDB" id="5985928at2759"/>
<evidence type="ECO:0000313" key="8">
    <source>
        <dbReference type="RefSeq" id="XP_017336434.1"/>
    </source>
</evidence>
<organism evidence="7 8">
    <name type="scientific">Ictalurus punctatus</name>
    <name type="common">Channel catfish</name>
    <name type="synonym">Silurus punctatus</name>
    <dbReference type="NCBI Taxonomy" id="7998"/>
    <lineage>
        <taxon>Eukaryota</taxon>
        <taxon>Metazoa</taxon>
        <taxon>Chordata</taxon>
        <taxon>Craniata</taxon>
        <taxon>Vertebrata</taxon>
        <taxon>Euteleostomi</taxon>
        <taxon>Actinopterygii</taxon>
        <taxon>Neopterygii</taxon>
        <taxon>Teleostei</taxon>
        <taxon>Ostariophysi</taxon>
        <taxon>Siluriformes</taxon>
        <taxon>Ictaluridae</taxon>
        <taxon>Ictalurus</taxon>
    </lineage>
</organism>
<dbReference type="PROSITE" id="PS51720">
    <property type="entry name" value="G_AIG1"/>
    <property type="match status" value="1"/>
</dbReference>
<dbReference type="OMA" id="EMSKCIN"/>
<feature type="coiled-coil region" evidence="4">
    <location>
        <begin position="249"/>
        <end position="323"/>
    </location>
</feature>
<proteinExistence type="inferred from homology"/>
<dbReference type="Pfam" id="PF04548">
    <property type="entry name" value="AIG1"/>
    <property type="match status" value="1"/>
</dbReference>
<feature type="compositionally biased region" description="Basic and acidic residues" evidence="5">
    <location>
        <begin position="8"/>
        <end position="38"/>
    </location>
</feature>
<dbReference type="AlphaFoldDB" id="A0A2D0S111"/>
<evidence type="ECO:0000256" key="1">
    <source>
        <dbReference type="ARBA" id="ARBA00008535"/>
    </source>
</evidence>
<evidence type="ECO:0000256" key="2">
    <source>
        <dbReference type="ARBA" id="ARBA00022741"/>
    </source>
</evidence>
<dbReference type="GeneID" id="108272504"/>
<sequence length="357" mass="40716">MSLPVGSHEGEEKHPSGRRSSIEERPNMSEVGKDERSEQQPSGRHSPDGKRPNMSTLRMVLVGKTGAGKSSSGNTILGRKAFRAAQSGSSVTKECWKETEEVAGRQLDVVDTPGLFDITYSEKIFEKEISKCINMTAPGPHAIILVVQPGPFTKEELLTVEKIRALFGEDADKYTMILFTHADQLTGTIEEHLCEAGGKLKPLIDVFGGRYHVFDNTRMDDRAQVLEFLDKVESMVSENGGENYTSDMFQNVEEKLKEKEEELKKHYTESERKLTSQYSEEIRKLKETIEKLKESEHKKDKRIEQLKELIKKKAIELNEYKRFYKIKCRNVRLEAEETEFDENIPTTVSAKLKKLRI</sequence>
<dbReference type="PANTHER" id="PTHR10903:SF180">
    <property type="entry name" value="GTPASE IMAP FAMILY MEMBER 7-LIKE"/>
    <property type="match status" value="1"/>
</dbReference>
<feature type="domain" description="AIG1-type G" evidence="6">
    <location>
        <begin position="54"/>
        <end position="253"/>
    </location>
</feature>
<evidence type="ECO:0000256" key="3">
    <source>
        <dbReference type="ARBA" id="ARBA00023134"/>
    </source>
</evidence>
<dbReference type="RefSeq" id="XP_017336434.1">
    <property type="nucleotide sequence ID" value="XM_017480945.3"/>
</dbReference>
<dbReference type="SUPFAM" id="SSF52540">
    <property type="entry name" value="P-loop containing nucleoside triphosphate hydrolases"/>
    <property type="match status" value="1"/>
</dbReference>
<feature type="region of interest" description="Disordered" evidence="5">
    <location>
        <begin position="1"/>
        <end position="54"/>
    </location>
</feature>
<dbReference type="Gene3D" id="3.40.50.300">
    <property type="entry name" value="P-loop containing nucleotide triphosphate hydrolases"/>
    <property type="match status" value="1"/>
</dbReference>
<gene>
    <name evidence="8" type="primary">LOC108272504</name>
</gene>
<dbReference type="InterPro" id="IPR045058">
    <property type="entry name" value="GIMA/IAN/Toc"/>
</dbReference>
<evidence type="ECO:0000313" key="7">
    <source>
        <dbReference type="Proteomes" id="UP000221080"/>
    </source>
</evidence>
<evidence type="ECO:0000259" key="6">
    <source>
        <dbReference type="PROSITE" id="PS51720"/>
    </source>
</evidence>
<keyword evidence="2" id="KW-0547">Nucleotide-binding</keyword>
<dbReference type="InterPro" id="IPR027417">
    <property type="entry name" value="P-loop_NTPase"/>
</dbReference>
<reference evidence="8" key="2">
    <citation type="submission" date="2025-08" db="UniProtKB">
        <authorList>
            <consortium name="RefSeq"/>
        </authorList>
    </citation>
    <scope>IDENTIFICATION</scope>
    <source>
        <tissue evidence="8">Blood</tissue>
    </source>
</reference>
<dbReference type="GO" id="GO:0005525">
    <property type="term" value="F:GTP binding"/>
    <property type="evidence" value="ECO:0007669"/>
    <property type="project" value="UniProtKB-KW"/>
</dbReference>
<keyword evidence="4" id="KW-0175">Coiled coil</keyword>
<dbReference type="KEGG" id="ipu:108272504"/>
<evidence type="ECO:0000256" key="5">
    <source>
        <dbReference type="SAM" id="MobiDB-lite"/>
    </source>
</evidence>
<dbReference type="STRING" id="7998.ENSIPUP00000001259"/>
<keyword evidence="7" id="KW-1185">Reference proteome</keyword>
<name>A0A2D0S111_ICTPU</name>
<reference evidence="7" key="1">
    <citation type="journal article" date="2016" name="Nat. Commun.">
        <title>The channel catfish genome sequence provides insights into the evolution of scale formation in teleosts.</title>
        <authorList>
            <person name="Liu Z."/>
            <person name="Liu S."/>
            <person name="Yao J."/>
            <person name="Bao L."/>
            <person name="Zhang J."/>
            <person name="Li Y."/>
            <person name="Jiang C."/>
            <person name="Sun L."/>
            <person name="Wang R."/>
            <person name="Zhang Y."/>
            <person name="Zhou T."/>
            <person name="Zeng Q."/>
            <person name="Fu Q."/>
            <person name="Gao S."/>
            <person name="Li N."/>
            <person name="Koren S."/>
            <person name="Jiang Y."/>
            <person name="Zimin A."/>
            <person name="Xu P."/>
            <person name="Phillippy A.M."/>
            <person name="Geng X."/>
            <person name="Song L."/>
            <person name="Sun F."/>
            <person name="Li C."/>
            <person name="Wang X."/>
            <person name="Chen A."/>
            <person name="Jin Y."/>
            <person name="Yuan Z."/>
            <person name="Yang Y."/>
            <person name="Tan S."/>
            <person name="Peatman E."/>
            <person name="Lu J."/>
            <person name="Qin Z."/>
            <person name="Dunham R."/>
            <person name="Li Z."/>
            <person name="Sonstegard T."/>
            <person name="Feng J."/>
            <person name="Danzmann R.G."/>
            <person name="Schroeder S."/>
            <person name="Scheffler B."/>
            <person name="Duke M.V."/>
            <person name="Ballard L."/>
            <person name="Kucuktas H."/>
            <person name="Kaltenboeck L."/>
            <person name="Liu H."/>
            <person name="Armbruster J."/>
            <person name="Xie Y."/>
            <person name="Kirby M.L."/>
            <person name="Tian Y."/>
            <person name="Flanagan M.E."/>
            <person name="Mu W."/>
            <person name="Waldbieser G.C."/>
        </authorList>
    </citation>
    <scope>NUCLEOTIDE SEQUENCE [LARGE SCALE GENOMIC DNA]</scope>
    <source>
        <strain evidence="7">SDA103</strain>
    </source>
</reference>
<protein>
    <submittedName>
        <fullName evidence="8">GTPase IMAP family member 7 isoform X1</fullName>
    </submittedName>
</protein>
<evidence type="ECO:0000256" key="4">
    <source>
        <dbReference type="SAM" id="Coils"/>
    </source>
</evidence>
<dbReference type="FunFam" id="3.40.50.300:FF:000366">
    <property type="entry name" value="GTPase, IMAP family member 2"/>
    <property type="match status" value="1"/>
</dbReference>
<keyword evidence="3" id="KW-0342">GTP-binding</keyword>
<dbReference type="InterPro" id="IPR006703">
    <property type="entry name" value="G_AIG1"/>
</dbReference>
<dbReference type="PANTHER" id="PTHR10903">
    <property type="entry name" value="GTPASE, IMAP FAMILY MEMBER-RELATED"/>
    <property type="match status" value="1"/>
</dbReference>
<comment type="similarity">
    <text evidence="1">Belongs to the TRAFAC class TrmE-Era-EngA-EngB-Septin-like GTPase superfamily. AIG1/Toc34/Toc159-like paraseptin GTPase family. IAN subfamily.</text>
</comment>